<organism evidence="4 5">
    <name type="scientific">Hesseltinella vesiculosa</name>
    <dbReference type="NCBI Taxonomy" id="101127"/>
    <lineage>
        <taxon>Eukaryota</taxon>
        <taxon>Fungi</taxon>
        <taxon>Fungi incertae sedis</taxon>
        <taxon>Mucoromycota</taxon>
        <taxon>Mucoromycotina</taxon>
        <taxon>Mucoromycetes</taxon>
        <taxon>Mucorales</taxon>
        <taxon>Cunninghamellaceae</taxon>
        <taxon>Hesseltinella</taxon>
    </lineage>
</organism>
<dbReference type="Proteomes" id="UP000242146">
    <property type="component" value="Unassembled WGS sequence"/>
</dbReference>
<evidence type="ECO:0000313" key="4">
    <source>
        <dbReference type="EMBL" id="ORX51173.1"/>
    </source>
</evidence>
<evidence type="ECO:0000256" key="2">
    <source>
        <dbReference type="SAM" id="Phobius"/>
    </source>
</evidence>
<dbReference type="Pfam" id="PF03016">
    <property type="entry name" value="Exostosin_GT47"/>
    <property type="match status" value="1"/>
</dbReference>
<proteinExistence type="inferred from homology"/>
<comment type="similarity">
    <text evidence="1">Belongs to the glycosyltransferase 47 family.</text>
</comment>
<dbReference type="EMBL" id="MCGT01000021">
    <property type="protein sequence ID" value="ORX51173.1"/>
    <property type="molecule type" value="Genomic_DNA"/>
</dbReference>
<dbReference type="OrthoDB" id="1924787at2759"/>
<reference evidence="4 5" key="1">
    <citation type="submission" date="2016-07" db="EMBL/GenBank/DDBJ databases">
        <title>Pervasive Adenine N6-methylation of Active Genes in Fungi.</title>
        <authorList>
            <consortium name="DOE Joint Genome Institute"/>
            <person name="Mondo S.J."/>
            <person name="Dannebaum R.O."/>
            <person name="Kuo R.C."/>
            <person name="Labutti K."/>
            <person name="Haridas S."/>
            <person name="Kuo A."/>
            <person name="Salamov A."/>
            <person name="Ahrendt S.R."/>
            <person name="Lipzen A."/>
            <person name="Sullivan W."/>
            <person name="Andreopoulos W.B."/>
            <person name="Clum A."/>
            <person name="Lindquist E."/>
            <person name="Daum C."/>
            <person name="Ramamoorthy G.K."/>
            <person name="Gryganskyi A."/>
            <person name="Culley D."/>
            <person name="Magnuson J.K."/>
            <person name="James T.Y."/>
            <person name="O'Malley M.A."/>
            <person name="Stajich J.E."/>
            <person name="Spatafora J.W."/>
            <person name="Visel A."/>
            <person name="Grigoriev I.V."/>
        </authorList>
    </citation>
    <scope>NUCLEOTIDE SEQUENCE [LARGE SCALE GENOMIC DNA]</scope>
    <source>
        <strain evidence="4 5">NRRL 3301</strain>
    </source>
</reference>
<dbReference type="PANTHER" id="PTHR11062">
    <property type="entry name" value="EXOSTOSIN HEPARAN SULFATE GLYCOSYLTRANSFERASE -RELATED"/>
    <property type="match status" value="1"/>
</dbReference>
<evidence type="ECO:0000313" key="5">
    <source>
        <dbReference type="Proteomes" id="UP000242146"/>
    </source>
</evidence>
<keyword evidence="2" id="KW-0812">Transmembrane</keyword>
<name>A0A1X2GD52_9FUNG</name>
<dbReference type="InterPro" id="IPR004263">
    <property type="entry name" value="Exostosin"/>
</dbReference>
<evidence type="ECO:0000256" key="1">
    <source>
        <dbReference type="ARBA" id="ARBA00010271"/>
    </source>
</evidence>
<accession>A0A1X2GD52</accession>
<evidence type="ECO:0000259" key="3">
    <source>
        <dbReference type="Pfam" id="PF03016"/>
    </source>
</evidence>
<dbReference type="STRING" id="101127.A0A1X2GD52"/>
<keyword evidence="5" id="KW-1185">Reference proteome</keyword>
<feature type="domain" description="Exostosin GT47" evidence="3">
    <location>
        <begin position="60"/>
        <end position="367"/>
    </location>
</feature>
<dbReference type="InterPro" id="IPR040911">
    <property type="entry name" value="Exostosin_GT47"/>
</dbReference>
<dbReference type="AlphaFoldDB" id="A0A1X2GD52"/>
<dbReference type="PANTHER" id="PTHR11062:SF281">
    <property type="entry name" value="EXOSTOSIN-LIKE 2"/>
    <property type="match status" value="1"/>
</dbReference>
<sequence>MTVILRINKRWIAILGLIIGILIIQSFNISQPYPPVPPLPAIDIAQYWPSPVEDGHCDGKIFVYQIPDSIQVPKAVRDGRCHESNYNSEVILYNQLVDPDSTIHKLYVTQNPDEASFFFIPFFGSCYLYHCWSLHGWDWDERCDVDSRYVDPLMNIVIQDLPFWNASQGKDHVMIHPMDKTFTYYDHNSRFQPAIFLTTVGDKRRIWANRHRFQRDIVIPSATRLIHHLNIDISQYLTQDGHPKNGNKRDIFALFHGCCGDVQPGDLYSNGIRSLLFQYFQHYRGYDIGTGLADMDYAEKLARTKYGLAPMGWTLDTTRIWEYIAFGVVPVVIADGIIEPFERDLDWDSFIVRVRRDEVHRLDEILHGIDDVTYEYKRRKLWEHGRSVGLEKDAWHYIVRDLCRMNDIDRPVNLHLGY</sequence>
<keyword evidence="2" id="KW-1133">Transmembrane helix</keyword>
<keyword evidence="2" id="KW-0472">Membrane</keyword>
<gene>
    <name evidence="4" type="ORF">DM01DRAFT_1324255</name>
</gene>
<feature type="transmembrane region" description="Helical" evidence="2">
    <location>
        <begin position="12"/>
        <end position="30"/>
    </location>
</feature>
<comment type="caution">
    <text evidence="4">The sequence shown here is derived from an EMBL/GenBank/DDBJ whole genome shotgun (WGS) entry which is preliminary data.</text>
</comment>
<protein>
    <recommendedName>
        <fullName evidence="3">Exostosin GT47 domain-containing protein</fullName>
    </recommendedName>
</protein>
<dbReference type="GO" id="GO:0016757">
    <property type="term" value="F:glycosyltransferase activity"/>
    <property type="evidence" value="ECO:0007669"/>
    <property type="project" value="InterPro"/>
</dbReference>